<accession>G4CPL7</accession>
<reference evidence="1 2" key="1">
    <citation type="submission" date="2011-06" db="EMBL/GenBank/DDBJ databases">
        <authorList>
            <person name="Muzny D."/>
            <person name="Qin X."/>
            <person name="Deng J."/>
            <person name="Jiang H."/>
            <person name="Liu Y."/>
            <person name="Qu J."/>
            <person name="Song X.-Z."/>
            <person name="Zhang L."/>
            <person name="Thornton R."/>
            <person name="Coyle M."/>
            <person name="Francisco L."/>
            <person name="Jackson L."/>
            <person name="Javaid M."/>
            <person name="Korchina V."/>
            <person name="Kovar C."/>
            <person name="Mata R."/>
            <person name="Mathew T."/>
            <person name="Ngo R."/>
            <person name="Nguyen L."/>
            <person name="Nguyen N."/>
            <person name="Okwuonu G."/>
            <person name="Ongeri F."/>
            <person name="Pham C."/>
            <person name="Simmons D."/>
            <person name="Wilczek-Boney K."/>
            <person name="Hale W."/>
            <person name="Jakkamsetti A."/>
            <person name="Pham P."/>
            <person name="Ruth R."/>
            <person name="San Lucas F."/>
            <person name="Warren J."/>
            <person name="Zhang J."/>
            <person name="Zhao Z."/>
            <person name="Zhou C."/>
            <person name="Zhu D."/>
            <person name="Lee S."/>
            <person name="Bess C."/>
            <person name="Blankenburg K."/>
            <person name="Forbes L."/>
            <person name="Fu Q."/>
            <person name="Gubbala S."/>
            <person name="Hirani K."/>
            <person name="Jayaseelan J.C."/>
            <person name="Lara F."/>
            <person name="Munidasa M."/>
            <person name="Palculict T."/>
            <person name="Patil S."/>
            <person name="Pu L.-L."/>
            <person name="Saada N."/>
            <person name="Tang L."/>
            <person name="Weissenberger G."/>
            <person name="Zhu Y."/>
            <person name="Hemphill L."/>
            <person name="Shang Y."/>
            <person name="Youmans B."/>
            <person name="Ayvaz T."/>
            <person name="Ross M."/>
            <person name="Santibanez J."/>
            <person name="Aqrawi P."/>
            <person name="Gross S."/>
            <person name="Joshi V."/>
            <person name="Fowler G."/>
            <person name="Nazareth L."/>
            <person name="Reid J."/>
            <person name="Worley K."/>
            <person name="Petrosino J."/>
            <person name="Highlander S."/>
            <person name="Gibbs R."/>
        </authorList>
    </citation>
    <scope>NUCLEOTIDE SEQUENCE [LARGE SCALE GENOMIC DNA]</scope>
    <source>
        <strain evidence="1 2">9715</strain>
    </source>
</reference>
<keyword evidence="2" id="KW-1185">Reference proteome</keyword>
<protein>
    <submittedName>
        <fullName evidence="1">Uncharacterized protein</fullName>
    </submittedName>
</protein>
<name>G4CPL7_9NEIS</name>
<gene>
    <name evidence="1" type="ORF">HMPREF9370_1027</name>
</gene>
<evidence type="ECO:0000313" key="2">
    <source>
        <dbReference type="Proteomes" id="UP000005336"/>
    </source>
</evidence>
<dbReference type="STRING" id="1030841.HMPREF9370_1027"/>
<proteinExistence type="predicted"/>
<comment type="caution">
    <text evidence="1">The sequence shown here is derived from an EMBL/GenBank/DDBJ whole genome shotgun (WGS) entry which is preliminary data.</text>
</comment>
<dbReference type="AlphaFoldDB" id="G4CPL7"/>
<evidence type="ECO:0000313" key="1">
    <source>
        <dbReference type="EMBL" id="EGZ47587.1"/>
    </source>
</evidence>
<organism evidence="1 2">
    <name type="scientific">Neisseria wadsworthii 9715</name>
    <dbReference type="NCBI Taxonomy" id="1030841"/>
    <lineage>
        <taxon>Bacteria</taxon>
        <taxon>Pseudomonadati</taxon>
        <taxon>Pseudomonadota</taxon>
        <taxon>Betaproteobacteria</taxon>
        <taxon>Neisseriales</taxon>
        <taxon>Neisseriaceae</taxon>
        <taxon>Neisseria</taxon>
    </lineage>
</organism>
<dbReference type="Proteomes" id="UP000005336">
    <property type="component" value="Unassembled WGS sequence"/>
</dbReference>
<dbReference type="PATRIC" id="fig|1030841.3.peg.1004"/>
<sequence length="47" mass="5510">MLDVSFFTCPTAVYRVNSLFIYHCILPFKLVSDLAEEIREMNKDIIL</sequence>
<dbReference type="HOGENOM" id="CLU_3170715_0_0_4"/>
<dbReference type="EMBL" id="AGAZ01000039">
    <property type="protein sequence ID" value="EGZ47587.1"/>
    <property type="molecule type" value="Genomic_DNA"/>
</dbReference>